<dbReference type="InterPro" id="IPR036388">
    <property type="entry name" value="WH-like_DNA-bd_sf"/>
</dbReference>
<dbReference type="RefSeq" id="WP_138840709.1">
    <property type="nucleotide sequence ID" value="NZ_VCPD01000002.1"/>
</dbReference>
<keyword evidence="2" id="KW-1185">Reference proteome</keyword>
<gene>
    <name evidence="1" type="ORF">FGK63_06045</name>
</gene>
<accession>A0ABY2X0B8</accession>
<dbReference type="Gene3D" id="1.10.10.10">
    <property type="entry name" value="Winged helix-like DNA-binding domain superfamily/Winged helix DNA-binding domain"/>
    <property type="match status" value="1"/>
</dbReference>
<dbReference type="EMBL" id="VCPD01000002">
    <property type="protein sequence ID" value="TMV08681.1"/>
    <property type="molecule type" value="Genomic_DNA"/>
</dbReference>
<dbReference type="Proteomes" id="UP001193035">
    <property type="component" value="Unassembled WGS sequence"/>
</dbReference>
<name>A0ABY2X0B8_9RHOB</name>
<dbReference type="SUPFAM" id="SSF46785">
    <property type="entry name" value="Winged helix' DNA-binding domain"/>
    <property type="match status" value="1"/>
</dbReference>
<reference evidence="1 2" key="1">
    <citation type="submission" date="2019-05" db="EMBL/GenBank/DDBJ databases">
        <title>Ruegeria sp. nov., isolated from tidal flat.</title>
        <authorList>
            <person name="Kim W."/>
        </authorList>
    </citation>
    <scope>NUCLEOTIDE SEQUENCE [LARGE SCALE GENOMIC DNA]</scope>
    <source>
        <strain evidence="1 2">CAU 1488</strain>
    </source>
</reference>
<organism evidence="1 2">
    <name type="scientific">Ruegeria sediminis</name>
    <dbReference type="NCBI Taxonomy" id="2583820"/>
    <lineage>
        <taxon>Bacteria</taxon>
        <taxon>Pseudomonadati</taxon>
        <taxon>Pseudomonadota</taxon>
        <taxon>Alphaproteobacteria</taxon>
        <taxon>Rhodobacterales</taxon>
        <taxon>Roseobacteraceae</taxon>
        <taxon>Ruegeria</taxon>
    </lineage>
</organism>
<proteinExistence type="predicted"/>
<evidence type="ECO:0000313" key="1">
    <source>
        <dbReference type="EMBL" id="TMV08681.1"/>
    </source>
</evidence>
<comment type="caution">
    <text evidence="1">The sequence shown here is derived from an EMBL/GenBank/DDBJ whole genome shotgun (WGS) entry which is preliminary data.</text>
</comment>
<dbReference type="InterPro" id="IPR036390">
    <property type="entry name" value="WH_DNA-bd_sf"/>
</dbReference>
<sequence length="118" mass="13426">MPTQTFSNDSDRRSFRSIFAVCSKLRDIDENMPLQQALVFLWAALNEGKTQVDLRRDLDMLSSTASRNLAALSKVHRLGKPGLNLIEWVENPEDRRAKLIYLTVKGRQLASKLLEPLS</sequence>
<protein>
    <submittedName>
        <fullName evidence="1">Winged helix-turn-helix transcriptional regulator</fullName>
    </submittedName>
</protein>
<evidence type="ECO:0000313" key="2">
    <source>
        <dbReference type="Proteomes" id="UP001193035"/>
    </source>
</evidence>